<feature type="transmembrane region" description="Helical" evidence="1">
    <location>
        <begin position="32"/>
        <end position="51"/>
    </location>
</feature>
<organism evidence="2 3">
    <name type="scientific">Catonella morbi ATCC 51271</name>
    <dbReference type="NCBI Taxonomy" id="592026"/>
    <lineage>
        <taxon>Bacteria</taxon>
        <taxon>Bacillati</taxon>
        <taxon>Bacillota</taxon>
        <taxon>Clostridia</taxon>
        <taxon>Lachnospirales</taxon>
        <taxon>Lachnospiraceae</taxon>
        <taxon>Catonella</taxon>
    </lineage>
</organism>
<gene>
    <name evidence="2" type="ORF">GCWU0000282_000703</name>
</gene>
<dbReference type="Proteomes" id="UP000018227">
    <property type="component" value="Unassembled WGS sequence"/>
</dbReference>
<dbReference type="EMBL" id="ACIL03000005">
    <property type="protein sequence ID" value="ESL04353.1"/>
    <property type="molecule type" value="Genomic_DNA"/>
</dbReference>
<sequence length="144" mass="16799">MKFTFELTEQDYLDFNMFTVKNYKFYKTQMKLFRGIFTIIPIGTGLVNLLLNGEKRIGVIVALLIVMTLISILFWCGFPKFYDALMLRNAKKILFREGENRILGKRTLFFEEDKIQTVTDLSGESMLAAIKFRFSNIKIQVSKV</sequence>
<protein>
    <submittedName>
        <fullName evidence="2">Uncharacterized protein</fullName>
    </submittedName>
</protein>
<dbReference type="RefSeq" id="WP_023353593.1">
    <property type="nucleotide sequence ID" value="NZ_KI535366.1"/>
</dbReference>
<keyword evidence="3" id="KW-1185">Reference proteome</keyword>
<proteinExistence type="predicted"/>
<evidence type="ECO:0000313" key="2">
    <source>
        <dbReference type="EMBL" id="ESL04353.1"/>
    </source>
</evidence>
<keyword evidence="1" id="KW-0472">Membrane</keyword>
<dbReference type="HOGENOM" id="CLU_2024516_0_0_9"/>
<keyword evidence="1" id="KW-0812">Transmembrane</keyword>
<dbReference type="eggNOG" id="ENOG5032VTE">
    <property type="taxonomic scope" value="Bacteria"/>
</dbReference>
<keyword evidence="1" id="KW-1133">Transmembrane helix</keyword>
<dbReference type="AlphaFoldDB" id="V2Y5X8"/>
<feature type="transmembrane region" description="Helical" evidence="1">
    <location>
        <begin position="57"/>
        <end position="78"/>
    </location>
</feature>
<reference evidence="2 3" key="1">
    <citation type="submission" date="2013-06" db="EMBL/GenBank/DDBJ databases">
        <authorList>
            <person name="Weinstock G."/>
            <person name="Sodergren E."/>
            <person name="Clifton S."/>
            <person name="Fulton L."/>
            <person name="Fulton B."/>
            <person name="Courtney L."/>
            <person name="Fronick C."/>
            <person name="Harrison M."/>
            <person name="Strong C."/>
            <person name="Farmer C."/>
            <person name="Delahaunty K."/>
            <person name="Markovic C."/>
            <person name="Hall O."/>
            <person name="Minx P."/>
            <person name="Tomlinson C."/>
            <person name="Mitreva M."/>
            <person name="Nelson J."/>
            <person name="Hou S."/>
            <person name="Wollam A."/>
            <person name="Pepin K.H."/>
            <person name="Johnson M."/>
            <person name="Bhonagiri V."/>
            <person name="Nash W.E."/>
            <person name="Warren W."/>
            <person name="Chinwalla A."/>
            <person name="Mardis E.R."/>
            <person name="Wilson R.K."/>
        </authorList>
    </citation>
    <scope>NUCLEOTIDE SEQUENCE [LARGE SCALE GENOMIC DNA]</scope>
    <source>
        <strain evidence="2 3">ATCC 51271</strain>
    </source>
</reference>
<accession>V2Y5X8</accession>
<dbReference type="OrthoDB" id="339559at2"/>
<dbReference type="STRING" id="592026.GCWU0000282_000703"/>
<evidence type="ECO:0000256" key="1">
    <source>
        <dbReference type="SAM" id="Phobius"/>
    </source>
</evidence>
<name>V2Y5X8_9FIRM</name>
<comment type="caution">
    <text evidence="2">The sequence shown here is derived from an EMBL/GenBank/DDBJ whole genome shotgun (WGS) entry which is preliminary data.</text>
</comment>
<evidence type="ECO:0000313" key="3">
    <source>
        <dbReference type="Proteomes" id="UP000018227"/>
    </source>
</evidence>